<protein>
    <recommendedName>
        <fullName evidence="3">DNA-binding protein</fullName>
    </recommendedName>
</protein>
<name>A0A2I1IGH3_9MICO</name>
<dbReference type="EMBL" id="PKGO01000005">
    <property type="protein sequence ID" value="PKY70230.1"/>
    <property type="molecule type" value="Genomic_DNA"/>
</dbReference>
<dbReference type="RefSeq" id="WP_101672366.1">
    <property type="nucleotide sequence ID" value="NZ_PKGO01000005.1"/>
</dbReference>
<reference evidence="1 2" key="1">
    <citation type="submission" date="2017-12" db="EMBL/GenBank/DDBJ databases">
        <title>Phylogenetic diversity of female urinary microbiome.</title>
        <authorList>
            <person name="Thomas-White K."/>
            <person name="Wolfe A.J."/>
        </authorList>
    </citation>
    <scope>NUCLEOTIDE SEQUENCE [LARGE SCALE GENOMIC DNA]</scope>
    <source>
        <strain evidence="1 2">UMB0426</strain>
    </source>
</reference>
<accession>A0A2I1IGH3</accession>
<evidence type="ECO:0000313" key="1">
    <source>
        <dbReference type="EMBL" id="PKY70230.1"/>
    </source>
</evidence>
<sequence length="193" mass="20631">MFVINADQRDSRSEPDRVPALLAAASECSAVLPFERTVGDEVQGVFATGADVLAALEVILRSGRWSVGIGIGSAELAETPSASRGDAFLAARCAVETAKNRWQEIAVCSPAGPVEPAQTLAGFTAHWIEKASDRQWEVLSLARSHTQRQVAEQLQISQQAVSDSLRASKAAAVEEGVTQLELLLNEENGRYDA</sequence>
<organism evidence="1 2">
    <name type="scientific">Brevibacterium ravenspurgense</name>
    <dbReference type="NCBI Taxonomy" id="479117"/>
    <lineage>
        <taxon>Bacteria</taxon>
        <taxon>Bacillati</taxon>
        <taxon>Actinomycetota</taxon>
        <taxon>Actinomycetes</taxon>
        <taxon>Micrococcales</taxon>
        <taxon>Brevibacteriaceae</taxon>
        <taxon>Brevibacterium</taxon>
    </lineage>
</organism>
<comment type="caution">
    <text evidence="1">The sequence shown here is derived from an EMBL/GenBank/DDBJ whole genome shotgun (WGS) entry which is preliminary data.</text>
</comment>
<proteinExistence type="predicted"/>
<dbReference type="Proteomes" id="UP000242755">
    <property type="component" value="Unassembled WGS sequence"/>
</dbReference>
<dbReference type="AlphaFoldDB" id="A0A2I1IGH3"/>
<evidence type="ECO:0000313" key="2">
    <source>
        <dbReference type="Proteomes" id="UP000242755"/>
    </source>
</evidence>
<dbReference type="STRING" id="1176165.GCA_001584405_00510"/>
<gene>
    <name evidence="1" type="ORF">CYJ40_05750</name>
</gene>
<evidence type="ECO:0008006" key="3">
    <source>
        <dbReference type="Google" id="ProtNLM"/>
    </source>
</evidence>